<dbReference type="Proteomes" id="UP000630660">
    <property type="component" value="Unassembled WGS sequence"/>
</dbReference>
<evidence type="ECO:0000256" key="1">
    <source>
        <dbReference type="ARBA" id="ARBA00022630"/>
    </source>
</evidence>
<evidence type="ECO:0000313" key="7">
    <source>
        <dbReference type="EMBL" id="MBD3365286.1"/>
    </source>
</evidence>
<dbReference type="AlphaFoldDB" id="A0A9D5KCV1"/>
<comment type="caution">
    <text evidence="7">The sequence shown here is derived from an EMBL/GenBank/DDBJ whole genome shotgun (WGS) entry which is preliminary data.</text>
</comment>
<evidence type="ECO:0000259" key="6">
    <source>
        <dbReference type="Pfam" id="PF01593"/>
    </source>
</evidence>
<name>A0A9D5KCV1_UNCW3</name>
<dbReference type="InterPro" id="IPR036188">
    <property type="entry name" value="FAD/NAD-bd_sf"/>
</dbReference>
<dbReference type="PANTHER" id="PTHR46091">
    <property type="entry name" value="BLR7054 PROTEIN"/>
    <property type="match status" value="1"/>
</dbReference>
<feature type="domain" description="Amine oxidase" evidence="6">
    <location>
        <begin position="69"/>
        <end position="128"/>
    </location>
</feature>
<dbReference type="SUPFAM" id="SSF51905">
    <property type="entry name" value="FAD/NAD(P)-binding domain"/>
    <property type="match status" value="1"/>
</dbReference>
<dbReference type="Pfam" id="PF01593">
    <property type="entry name" value="Amino_oxidase"/>
    <property type="match status" value="1"/>
</dbReference>
<accession>A0A9D5KCV1</accession>
<evidence type="ECO:0000256" key="5">
    <source>
        <dbReference type="ARBA" id="ARBA00023027"/>
    </source>
</evidence>
<organism evidence="7 8">
    <name type="scientific">candidate division WOR-3 bacterium</name>
    <dbReference type="NCBI Taxonomy" id="2052148"/>
    <lineage>
        <taxon>Bacteria</taxon>
        <taxon>Bacteria division WOR-3</taxon>
    </lineage>
</organism>
<gene>
    <name evidence="7" type="ORF">GF359_08735</name>
</gene>
<keyword evidence="3" id="KW-0274">FAD</keyword>
<sequence>VIISALANFDFDKNWGRDEDRYEKTKNRVADQLISVTERIIPDLGECILFRQVATPYTYQRYTSNTQGSICGWTYDRLSTFHKGKRGKMQDMVKTPVPNLYQAGHWTMYPGGAPVAILTGRLASEGIIKQLKSRR</sequence>
<keyword evidence="1" id="KW-0285">Flavoprotein</keyword>
<proteinExistence type="predicted"/>
<evidence type="ECO:0000313" key="8">
    <source>
        <dbReference type="Proteomes" id="UP000630660"/>
    </source>
</evidence>
<keyword evidence="2" id="KW-0732">Signal</keyword>
<dbReference type="GO" id="GO:0016491">
    <property type="term" value="F:oxidoreductase activity"/>
    <property type="evidence" value="ECO:0007669"/>
    <property type="project" value="InterPro"/>
</dbReference>
<dbReference type="InterPro" id="IPR002937">
    <property type="entry name" value="Amino_oxidase"/>
</dbReference>
<protein>
    <recommendedName>
        <fullName evidence="6">Amine oxidase domain-containing protein</fullName>
    </recommendedName>
</protein>
<evidence type="ECO:0000256" key="4">
    <source>
        <dbReference type="ARBA" id="ARBA00022857"/>
    </source>
</evidence>
<dbReference type="PANTHER" id="PTHR46091:SF3">
    <property type="entry name" value="AMINE OXIDASE DOMAIN-CONTAINING PROTEIN"/>
    <property type="match status" value="1"/>
</dbReference>
<reference evidence="7" key="1">
    <citation type="submission" date="2019-11" db="EMBL/GenBank/DDBJ databases">
        <title>Microbial mats filling the niche in hypersaline microbial mats.</title>
        <authorList>
            <person name="Wong H.L."/>
            <person name="Macleod F.I."/>
            <person name="White R.A. III"/>
            <person name="Burns B.P."/>
        </authorList>
    </citation>
    <scope>NUCLEOTIDE SEQUENCE</scope>
    <source>
        <strain evidence="7">Bin_327</strain>
    </source>
</reference>
<feature type="non-terminal residue" evidence="7">
    <location>
        <position position="1"/>
    </location>
</feature>
<dbReference type="EMBL" id="WJKJ01000292">
    <property type="protein sequence ID" value="MBD3365286.1"/>
    <property type="molecule type" value="Genomic_DNA"/>
</dbReference>
<evidence type="ECO:0000256" key="3">
    <source>
        <dbReference type="ARBA" id="ARBA00022827"/>
    </source>
</evidence>
<evidence type="ECO:0000256" key="2">
    <source>
        <dbReference type="ARBA" id="ARBA00022729"/>
    </source>
</evidence>
<keyword evidence="5" id="KW-0520">NAD</keyword>
<dbReference type="InterPro" id="IPR052206">
    <property type="entry name" value="Retinol_saturase"/>
</dbReference>
<keyword evidence="4" id="KW-0521">NADP</keyword>